<keyword evidence="1" id="KW-1133">Transmembrane helix</keyword>
<feature type="transmembrane region" description="Helical" evidence="1">
    <location>
        <begin position="126"/>
        <end position="147"/>
    </location>
</feature>
<name>A0A853R495_9VIBR</name>
<feature type="transmembrane region" description="Helical" evidence="1">
    <location>
        <begin position="99"/>
        <end position="120"/>
    </location>
</feature>
<gene>
    <name evidence="2" type="ORF">A1QS_17315</name>
</gene>
<feature type="transmembrane region" description="Helical" evidence="1">
    <location>
        <begin position="167"/>
        <end position="188"/>
    </location>
</feature>
<evidence type="ECO:0000256" key="1">
    <source>
        <dbReference type="SAM" id="Phobius"/>
    </source>
</evidence>
<sequence length="283" mass="33205">MELLEVLKSKEIDIYISLFMTLLGLVLGLIIDSFKQRNLQGENQVNCQVTSITVNNIVKQQANQKNSSSNDDDMMFFIGFFLLVTGVVYLFNRLEILNFLYYLTVFIVSLWSGGILHSLFKGKFTGWRWFANLAFYGVFFIVTFHIVNKAITPNFAPTNFKFSQQIINAYGLLGLSDYFSFLDFKWFIFHLLGVLLLSFSMIRLSLSTTYFAVMGNYITSNYEQEPWLAKRTRKYANFWRNIVYLSICLFISYYLIAGDFFMWFEYQFPREMEIFINKVLHGS</sequence>
<dbReference type="AlphaFoldDB" id="A0A853R495"/>
<keyword evidence="1" id="KW-0812">Transmembrane</keyword>
<accession>A0A853R495</accession>
<dbReference type="RefSeq" id="WP_017046218.1">
    <property type="nucleotide sequence ID" value="NZ_AJYS02000206.1"/>
</dbReference>
<keyword evidence="1" id="KW-0472">Membrane</keyword>
<keyword evidence="3" id="KW-1185">Reference proteome</keyword>
<feature type="transmembrane region" description="Helical" evidence="1">
    <location>
        <begin position="238"/>
        <end position="256"/>
    </location>
</feature>
<feature type="transmembrane region" description="Helical" evidence="1">
    <location>
        <begin position="12"/>
        <end position="31"/>
    </location>
</feature>
<comment type="caution">
    <text evidence="2">The sequence shown here is derived from an EMBL/GenBank/DDBJ whole genome shotgun (WGS) entry which is preliminary data.</text>
</comment>
<dbReference type="Proteomes" id="UP000094808">
    <property type="component" value="Unassembled WGS sequence"/>
</dbReference>
<reference evidence="2 3" key="1">
    <citation type="journal article" date="2012" name="Science">
        <title>Ecological populations of bacteria act as socially cohesive units of antibiotic production and resistance.</title>
        <authorList>
            <person name="Cordero O.X."/>
            <person name="Wildschutte H."/>
            <person name="Kirkup B."/>
            <person name="Proehl S."/>
            <person name="Ngo L."/>
            <person name="Hussain F."/>
            <person name="Le Roux F."/>
            <person name="Mincer T."/>
            <person name="Polz M.F."/>
        </authorList>
    </citation>
    <scope>NUCLEOTIDE SEQUENCE [LARGE SCALE GENOMIC DNA]</scope>
    <source>
        <strain evidence="2 3">FS-238</strain>
    </source>
</reference>
<organism evidence="2 3">
    <name type="scientific">Vibrio ordalii FS-238</name>
    <dbReference type="NCBI Taxonomy" id="617133"/>
    <lineage>
        <taxon>Bacteria</taxon>
        <taxon>Pseudomonadati</taxon>
        <taxon>Pseudomonadota</taxon>
        <taxon>Gammaproteobacteria</taxon>
        <taxon>Vibrionales</taxon>
        <taxon>Vibrionaceae</taxon>
        <taxon>Vibrio</taxon>
    </lineage>
</organism>
<evidence type="ECO:0000313" key="2">
    <source>
        <dbReference type="EMBL" id="OEE35534.1"/>
    </source>
</evidence>
<proteinExistence type="predicted"/>
<feature type="transmembrane region" description="Helical" evidence="1">
    <location>
        <begin position="74"/>
        <end position="92"/>
    </location>
</feature>
<feature type="transmembrane region" description="Helical" evidence="1">
    <location>
        <begin position="194"/>
        <end position="218"/>
    </location>
</feature>
<dbReference type="EMBL" id="AJYS02000206">
    <property type="protein sequence ID" value="OEE35534.1"/>
    <property type="molecule type" value="Genomic_DNA"/>
</dbReference>
<evidence type="ECO:0000313" key="3">
    <source>
        <dbReference type="Proteomes" id="UP000094808"/>
    </source>
</evidence>
<protein>
    <submittedName>
        <fullName evidence="2">Uncharacterized protein</fullName>
    </submittedName>
</protein>